<reference evidence="4" key="1">
    <citation type="journal article" date="2023" name="Mol. Biol. Evol.">
        <title>Third-Generation Sequencing Reveals the Adaptive Role of the Epigenome in Three Deep-Sea Polychaetes.</title>
        <authorList>
            <person name="Perez M."/>
            <person name="Aroh O."/>
            <person name="Sun Y."/>
            <person name="Lan Y."/>
            <person name="Juniper S.K."/>
            <person name="Young C.R."/>
            <person name="Angers B."/>
            <person name="Qian P.Y."/>
        </authorList>
    </citation>
    <scope>NUCLEOTIDE SEQUENCE</scope>
    <source>
        <strain evidence="4">P08H-3</strain>
    </source>
</reference>
<sequence>MTTEPLVTTTPAPPTSTDDQEESPKSATGLYRFGAVASDNEQCSRVGTEILAKYRGSSMDAAIATLFCLGVVHCPSTGIGGGFFMTIHDRKKKEVTTLISREVAPLFATGEISVEGGLSIAVPGQIAGYAEAHKRYGTLPWSQLVEPAIRMSEEGFMVNKFLQYVVETDKTSIMEHPNLRNLLTKSDGSLVKEGDIIKRSTYAKTLRRIAEEGPNTFYNGSVAEDVVRDIQDEGGNIIQEDLQNYTPLWKKPIEVTLSNGGYKLYGPPPPSSAVVMYYILNIMNEAPWRLEVLLAHRLVEAMKFGFGRSSYLGDEDFVAISEWVERLRSNSYAEETRFKINDEKVLNFEDYESASELPNDSGTTHLSVYGPDGISVSVSSSINAYFGSKVVGNRTGIIFNNQMNNFSSTNKTTGSPSNGIVPRKRPMSSMSPTIVLDKDDNLVLVIGSSGSKRIISGTLQDIRHDLELKGHKFQVKDCNFCVTQVINDLSRKVKDGRCIEAASDLRRNGVPDGY</sequence>
<accession>A0AAD9NDW7</accession>
<dbReference type="GO" id="GO:0005886">
    <property type="term" value="C:plasma membrane"/>
    <property type="evidence" value="ECO:0007669"/>
    <property type="project" value="TreeGrafter"/>
</dbReference>
<gene>
    <name evidence="4" type="ORF">LSH36_56g00012</name>
</gene>
<dbReference type="PANTHER" id="PTHR11686:SF9">
    <property type="entry name" value="RE13973P"/>
    <property type="match status" value="1"/>
</dbReference>
<evidence type="ECO:0000313" key="5">
    <source>
        <dbReference type="Proteomes" id="UP001208570"/>
    </source>
</evidence>
<evidence type="ECO:0000256" key="2">
    <source>
        <dbReference type="PIRSR" id="PIRSR600101-2"/>
    </source>
</evidence>
<evidence type="ECO:0000313" key="4">
    <source>
        <dbReference type="EMBL" id="KAK2164993.1"/>
    </source>
</evidence>
<feature type="compositionally biased region" description="Low complexity" evidence="3">
    <location>
        <begin position="1"/>
        <end position="10"/>
    </location>
</feature>
<dbReference type="Proteomes" id="UP001208570">
    <property type="component" value="Unassembled WGS sequence"/>
</dbReference>
<evidence type="ECO:0000256" key="3">
    <source>
        <dbReference type="SAM" id="MobiDB-lite"/>
    </source>
</evidence>
<dbReference type="PRINTS" id="PR01210">
    <property type="entry name" value="GGTRANSPTASE"/>
</dbReference>
<evidence type="ECO:0008006" key="6">
    <source>
        <dbReference type="Google" id="ProtNLM"/>
    </source>
</evidence>
<dbReference type="InterPro" id="IPR000101">
    <property type="entry name" value="GGT_peptidase"/>
</dbReference>
<dbReference type="InterPro" id="IPR043138">
    <property type="entry name" value="GGT_lsub"/>
</dbReference>
<feature type="region of interest" description="Disordered" evidence="3">
    <location>
        <begin position="1"/>
        <end position="25"/>
    </location>
</feature>
<dbReference type="Pfam" id="PF01019">
    <property type="entry name" value="G_glu_transpept"/>
    <property type="match status" value="1"/>
</dbReference>
<evidence type="ECO:0000256" key="1">
    <source>
        <dbReference type="PIRSR" id="PIRSR600101-1"/>
    </source>
</evidence>
<organism evidence="4 5">
    <name type="scientific">Paralvinella palmiformis</name>
    <dbReference type="NCBI Taxonomy" id="53620"/>
    <lineage>
        <taxon>Eukaryota</taxon>
        <taxon>Metazoa</taxon>
        <taxon>Spiralia</taxon>
        <taxon>Lophotrochozoa</taxon>
        <taxon>Annelida</taxon>
        <taxon>Polychaeta</taxon>
        <taxon>Sedentaria</taxon>
        <taxon>Canalipalpata</taxon>
        <taxon>Terebellida</taxon>
        <taxon>Terebelliformia</taxon>
        <taxon>Alvinellidae</taxon>
        <taxon>Paralvinella</taxon>
    </lineage>
</organism>
<dbReference type="Gene3D" id="1.10.246.130">
    <property type="match status" value="1"/>
</dbReference>
<dbReference type="PANTHER" id="PTHR11686">
    <property type="entry name" value="GAMMA GLUTAMYL TRANSPEPTIDASE"/>
    <property type="match status" value="1"/>
</dbReference>
<feature type="binding site" evidence="2">
    <location>
        <position position="101"/>
    </location>
    <ligand>
        <name>L-glutamate</name>
        <dbReference type="ChEBI" id="CHEBI:29985"/>
    </ligand>
</feature>
<dbReference type="GO" id="GO:0036374">
    <property type="term" value="F:glutathione hydrolase activity"/>
    <property type="evidence" value="ECO:0007669"/>
    <property type="project" value="InterPro"/>
</dbReference>
<proteinExistence type="predicted"/>
<dbReference type="InterPro" id="IPR043137">
    <property type="entry name" value="GGT_ssub_C"/>
</dbReference>
<dbReference type="Gene3D" id="3.60.20.40">
    <property type="match status" value="1"/>
</dbReference>
<dbReference type="InterPro" id="IPR029055">
    <property type="entry name" value="Ntn_hydrolases_N"/>
</dbReference>
<dbReference type="FunFam" id="1.10.246.130:FF:000001">
    <property type="entry name" value="Gamma-glutamyltransferase 5 isoform 1"/>
    <property type="match status" value="1"/>
</dbReference>
<dbReference type="GO" id="GO:0006751">
    <property type="term" value="P:glutathione catabolic process"/>
    <property type="evidence" value="ECO:0007669"/>
    <property type="project" value="InterPro"/>
</dbReference>
<dbReference type="EMBL" id="JAODUP010000056">
    <property type="protein sequence ID" value="KAK2164993.1"/>
    <property type="molecule type" value="Genomic_DNA"/>
</dbReference>
<feature type="binding site" evidence="2">
    <location>
        <begin position="381"/>
        <end position="383"/>
    </location>
    <ligand>
        <name>L-glutamate</name>
        <dbReference type="ChEBI" id="CHEBI:29985"/>
    </ligand>
</feature>
<dbReference type="SUPFAM" id="SSF56235">
    <property type="entry name" value="N-terminal nucleophile aminohydrolases (Ntn hydrolases)"/>
    <property type="match status" value="1"/>
</dbReference>
<keyword evidence="5" id="KW-1185">Reference proteome</keyword>
<dbReference type="AlphaFoldDB" id="A0AAD9NDW7"/>
<name>A0AAD9NDW7_9ANNE</name>
<feature type="binding site" evidence="2">
    <location>
        <position position="451"/>
    </location>
    <ligand>
        <name>L-glutamate</name>
        <dbReference type="ChEBI" id="CHEBI:29985"/>
    </ligand>
</feature>
<protein>
    <recommendedName>
        <fullName evidence="6">Gamma-glutamyltransferase</fullName>
    </recommendedName>
</protein>
<feature type="binding site" evidence="2">
    <location>
        <begin position="428"/>
        <end position="429"/>
    </location>
    <ligand>
        <name>L-glutamate</name>
        <dbReference type="ChEBI" id="CHEBI:29985"/>
    </ligand>
</feature>
<feature type="active site" description="Nucleophile" evidence="1">
    <location>
        <position position="363"/>
    </location>
</feature>
<comment type="caution">
    <text evidence="4">The sequence shown here is derived from an EMBL/GenBank/DDBJ whole genome shotgun (WGS) entry which is preliminary data.</text>
</comment>